<comment type="caution">
    <text evidence="1">The sequence shown here is derived from an EMBL/GenBank/DDBJ whole genome shotgun (WGS) entry which is preliminary data.</text>
</comment>
<evidence type="ECO:0000313" key="1">
    <source>
        <dbReference type="EMBL" id="GAI03467.1"/>
    </source>
</evidence>
<sequence length="127" mass="14898">MNKASENALKTGEFKSVDFDECVERLESILELNMGSHIDLLRLLRRHRNKLQHFEYNGNRDEVISILVKTWSFVLDFLHDHLTDVVRDQVATIEKIREFMIENESFVKERSANILSAIDKLETTYDA</sequence>
<dbReference type="AlphaFoldDB" id="X1K901"/>
<organism evidence="1">
    <name type="scientific">marine sediment metagenome</name>
    <dbReference type="NCBI Taxonomy" id="412755"/>
    <lineage>
        <taxon>unclassified sequences</taxon>
        <taxon>metagenomes</taxon>
        <taxon>ecological metagenomes</taxon>
    </lineage>
</organism>
<accession>X1K901</accession>
<dbReference type="EMBL" id="BARV01009716">
    <property type="protein sequence ID" value="GAI03467.1"/>
    <property type="molecule type" value="Genomic_DNA"/>
</dbReference>
<protein>
    <submittedName>
        <fullName evidence="1">Uncharacterized protein</fullName>
    </submittedName>
</protein>
<feature type="non-terminal residue" evidence="1">
    <location>
        <position position="127"/>
    </location>
</feature>
<reference evidence="1" key="1">
    <citation type="journal article" date="2014" name="Front. Microbiol.">
        <title>High frequency of phylogenetically diverse reductive dehalogenase-homologous genes in deep subseafloor sedimentary metagenomes.</title>
        <authorList>
            <person name="Kawai M."/>
            <person name="Futagami T."/>
            <person name="Toyoda A."/>
            <person name="Takaki Y."/>
            <person name="Nishi S."/>
            <person name="Hori S."/>
            <person name="Arai W."/>
            <person name="Tsubouchi T."/>
            <person name="Morono Y."/>
            <person name="Uchiyama I."/>
            <person name="Ito T."/>
            <person name="Fujiyama A."/>
            <person name="Inagaki F."/>
            <person name="Takami H."/>
        </authorList>
    </citation>
    <scope>NUCLEOTIDE SEQUENCE</scope>
    <source>
        <strain evidence="1">Expedition CK06-06</strain>
    </source>
</reference>
<name>X1K901_9ZZZZ</name>
<gene>
    <name evidence="1" type="ORF">S06H3_19063</name>
</gene>
<proteinExistence type="predicted"/>